<organism evidence="1">
    <name type="scientific">Arundo donax</name>
    <name type="common">Giant reed</name>
    <name type="synonym">Donax arundinaceus</name>
    <dbReference type="NCBI Taxonomy" id="35708"/>
    <lineage>
        <taxon>Eukaryota</taxon>
        <taxon>Viridiplantae</taxon>
        <taxon>Streptophyta</taxon>
        <taxon>Embryophyta</taxon>
        <taxon>Tracheophyta</taxon>
        <taxon>Spermatophyta</taxon>
        <taxon>Magnoliopsida</taxon>
        <taxon>Liliopsida</taxon>
        <taxon>Poales</taxon>
        <taxon>Poaceae</taxon>
        <taxon>PACMAD clade</taxon>
        <taxon>Arundinoideae</taxon>
        <taxon>Arundineae</taxon>
        <taxon>Arundo</taxon>
    </lineage>
</organism>
<reference evidence="1" key="2">
    <citation type="journal article" date="2015" name="Data Brief">
        <title>Shoot transcriptome of the giant reed, Arundo donax.</title>
        <authorList>
            <person name="Barrero R.A."/>
            <person name="Guerrero F.D."/>
            <person name="Moolhuijzen P."/>
            <person name="Goolsby J.A."/>
            <person name="Tidwell J."/>
            <person name="Bellgard S.E."/>
            <person name="Bellgard M.I."/>
        </authorList>
    </citation>
    <scope>NUCLEOTIDE SEQUENCE</scope>
    <source>
        <tissue evidence="1">Shoot tissue taken approximately 20 cm above the soil surface</tissue>
    </source>
</reference>
<evidence type="ECO:0000313" key="1">
    <source>
        <dbReference type="EMBL" id="JAE01979.1"/>
    </source>
</evidence>
<protein>
    <submittedName>
        <fullName evidence="1">Uncharacterized protein</fullName>
    </submittedName>
</protein>
<reference evidence="1" key="1">
    <citation type="submission" date="2014-09" db="EMBL/GenBank/DDBJ databases">
        <authorList>
            <person name="Magalhaes I.L.F."/>
            <person name="Oliveira U."/>
            <person name="Santos F.R."/>
            <person name="Vidigal T.H.D.A."/>
            <person name="Brescovit A.D."/>
            <person name="Santos A.J."/>
        </authorList>
    </citation>
    <scope>NUCLEOTIDE SEQUENCE</scope>
    <source>
        <tissue evidence="1">Shoot tissue taken approximately 20 cm above the soil surface</tissue>
    </source>
</reference>
<name>A0A0A9ESJ3_ARUDO</name>
<dbReference type="EMBL" id="GBRH01195917">
    <property type="protein sequence ID" value="JAE01979.1"/>
    <property type="molecule type" value="Transcribed_RNA"/>
</dbReference>
<accession>A0A0A9ESJ3</accession>
<dbReference type="AlphaFoldDB" id="A0A0A9ESJ3"/>
<proteinExistence type="predicted"/>
<sequence length="48" mass="5391">MDPVIPFLIFSPFLRLVASSKARQYATWLLLYSFQVPTGICCLLNSGI</sequence>